<dbReference type="STRING" id="83765.SAMN05660284_00804"/>
<dbReference type="SUPFAM" id="SSF52540">
    <property type="entry name" value="P-loop containing nucleoside triphosphate hydrolases"/>
    <property type="match status" value="1"/>
</dbReference>
<sequence>MKIVAVSHNQHNLDELRRLLVADSSALDASFFTGGVSQAESAVNQAHPNLLIFDAAHANQAQLAGIELISLHHPDMAIILLTESQSQEFLTEAMRIGVREVLSLPLSSQSLRDAIWRIQKRSALMHATNHKGKVLAFLACKGGSGATFLAVNLGYILAAAEGKRVALLDLNLNFGNASLFVYDHPPTTTLADLCNNIQRLDASFLASSMVQILPNFGILAAPESPERATEVKTAHLDALIELATRHYDFVILDACRSLDAVNVRALDRADLVFPVLQETLPFIRDAKRLLATFRSLGYGQEKIHLIVNRYEKGGDIRLEDVEHTLGMKVAHTIPNSFKAVSASVNQGIAVMKIAPHDTVTKALEQMGKTLLEVPDDKSGNWLTRLFG</sequence>
<dbReference type="GO" id="GO:0005829">
    <property type="term" value="C:cytosol"/>
    <property type="evidence" value="ECO:0007669"/>
    <property type="project" value="TreeGrafter"/>
</dbReference>
<dbReference type="OrthoDB" id="9768734at2"/>
<keyword evidence="1" id="KW-0597">Phosphoprotein</keyword>
<dbReference type="AlphaFoldDB" id="A0A1I4WY20"/>
<feature type="modified residue" description="4-aspartylphosphate" evidence="1">
    <location>
        <position position="54"/>
    </location>
</feature>
<dbReference type="EMBL" id="FOVE01000004">
    <property type="protein sequence ID" value="SFN18738.1"/>
    <property type="molecule type" value="Genomic_DNA"/>
</dbReference>
<dbReference type="InterPro" id="IPR050625">
    <property type="entry name" value="ParA/MinD_ATPase"/>
</dbReference>
<dbReference type="GO" id="GO:0016887">
    <property type="term" value="F:ATP hydrolysis activity"/>
    <property type="evidence" value="ECO:0007669"/>
    <property type="project" value="TreeGrafter"/>
</dbReference>
<dbReference type="SUPFAM" id="SSF52172">
    <property type="entry name" value="CheY-like"/>
    <property type="match status" value="1"/>
</dbReference>
<evidence type="ECO:0000313" key="3">
    <source>
        <dbReference type="EMBL" id="SFN18738.1"/>
    </source>
</evidence>
<protein>
    <submittedName>
        <fullName evidence="3">Pilus assembly protein CpaE</fullName>
    </submittedName>
</protein>
<feature type="domain" description="Response regulatory" evidence="2">
    <location>
        <begin position="2"/>
        <end position="119"/>
    </location>
</feature>
<organism evidence="3 4">
    <name type="scientific">Formivibrio citricus</name>
    <dbReference type="NCBI Taxonomy" id="83765"/>
    <lineage>
        <taxon>Bacteria</taxon>
        <taxon>Pseudomonadati</taxon>
        <taxon>Pseudomonadota</taxon>
        <taxon>Betaproteobacteria</taxon>
        <taxon>Neisseriales</taxon>
        <taxon>Chitinibacteraceae</taxon>
        <taxon>Formivibrio</taxon>
    </lineage>
</organism>
<dbReference type="PANTHER" id="PTHR43384">
    <property type="entry name" value="SEPTUM SITE-DETERMINING PROTEIN MIND HOMOLOG, CHLOROPLASTIC-RELATED"/>
    <property type="match status" value="1"/>
</dbReference>
<dbReference type="GO" id="GO:0051782">
    <property type="term" value="P:negative regulation of cell division"/>
    <property type="evidence" value="ECO:0007669"/>
    <property type="project" value="TreeGrafter"/>
</dbReference>
<evidence type="ECO:0000313" key="4">
    <source>
        <dbReference type="Proteomes" id="UP000242869"/>
    </source>
</evidence>
<dbReference type="InterPro" id="IPR027417">
    <property type="entry name" value="P-loop_NTPase"/>
</dbReference>
<dbReference type="Proteomes" id="UP000242869">
    <property type="component" value="Unassembled WGS sequence"/>
</dbReference>
<name>A0A1I4WY20_9NEIS</name>
<dbReference type="InterPro" id="IPR011006">
    <property type="entry name" value="CheY-like_superfamily"/>
</dbReference>
<evidence type="ECO:0000256" key="1">
    <source>
        <dbReference type="PROSITE-ProRule" id="PRU00169"/>
    </source>
</evidence>
<keyword evidence="4" id="KW-1185">Reference proteome</keyword>
<reference evidence="4" key="1">
    <citation type="submission" date="2016-10" db="EMBL/GenBank/DDBJ databases">
        <authorList>
            <person name="Varghese N."/>
            <person name="Submissions S."/>
        </authorList>
    </citation>
    <scope>NUCLEOTIDE SEQUENCE [LARGE SCALE GENOMIC DNA]</scope>
    <source>
        <strain evidence="4">DSM 6150</strain>
    </source>
</reference>
<dbReference type="InterPro" id="IPR025669">
    <property type="entry name" value="AAA_dom"/>
</dbReference>
<evidence type="ECO:0000259" key="2">
    <source>
        <dbReference type="PROSITE" id="PS50110"/>
    </source>
</evidence>
<dbReference type="PROSITE" id="PS50110">
    <property type="entry name" value="RESPONSE_REGULATORY"/>
    <property type="match status" value="1"/>
</dbReference>
<dbReference type="RefSeq" id="WP_091191671.1">
    <property type="nucleotide sequence ID" value="NZ_FOVE01000004.1"/>
</dbReference>
<dbReference type="Gene3D" id="3.40.50.2300">
    <property type="match status" value="1"/>
</dbReference>
<dbReference type="GO" id="GO:0005524">
    <property type="term" value="F:ATP binding"/>
    <property type="evidence" value="ECO:0007669"/>
    <property type="project" value="TreeGrafter"/>
</dbReference>
<gene>
    <name evidence="3" type="ORF">SAMN05660284_00804</name>
</gene>
<dbReference type="PANTHER" id="PTHR43384:SF13">
    <property type="entry name" value="SLR0110 PROTEIN"/>
    <property type="match status" value="1"/>
</dbReference>
<dbReference type="Pfam" id="PF13614">
    <property type="entry name" value="AAA_31"/>
    <property type="match status" value="1"/>
</dbReference>
<proteinExistence type="predicted"/>
<dbReference type="GO" id="GO:0000160">
    <property type="term" value="P:phosphorelay signal transduction system"/>
    <property type="evidence" value="ECO:0007669"/>
    <property type="project" value="InterPro"/>
</dbReference>
<dbReference type="GO" id="GO:0009898">
    <property type="term" value="C:cytoplasmic side of plasma membrane"/>
    <property type="evidence" value="ECO:0007669"/>
    <property type="project" value="TreeGrafter"/>
</dbReference>
<accession>A0A1I4WY20</accession>
<dbReference type="InterPro" id="IPR001789">
    <property type="entry name" value="Sig_transdc_resp-reg_receiver"/>
</dbReference>
<dbReference type="Gene3D" id="3.40.50.300">
    <property type="entry name" value="P-loop containing nucleotide triphosphate hydrolases"/>
    <property type="match status" value="1"/>
</dbReference>